<protein>
    <submittedName>
        <fullName evidence="1">Uncharacterized protein</fullName>
    </submittedName>
</protein>
<sequence length="248" mass="26304">MISGDRPLLAKMSDINYFFIVIARELIRSIDLFSGESLSSLDSGRGRRGAECIFHGGDNEDAADTTIGRDRMLVAIQQRMTDLRLLGADAGSEGTSMTGKEKNGPHAGRHFLLPTFGVEEAEVGLAASTARGMIPVGVTAGSGQKQIGAELVEEGSSGIREQRGPARKRKQRVMVVGVAAGKEAMAVGTAGGRDNWAAAEGAAGSEGRRCSLRYFGSKGRRQWRKARLGARSRGCNKRCTSPPILLAA</sequence>
<organism evidence="1 2">
    <name type="scientific">Ensete ventricosum</name>
    <name type="common">Abyssinian banana</name>
    <name type="synonym">Musa ensete</name>
    <dbReference type="NCBI Taxonomy" id="4639"/>
    <lineage>
        <taxon>Eukaryota</taxon>
        <taxon>Viridiplantae</taxon>
        <taxon>Streptophyta</taxon>
        <taxon>Embryophyta</taxon>
        <taxon>Tracheophyta</taxon>
        <taxon>Spermatophyta</taxon>
        <taxon>Magnoliopsida</taxon>
        <taxon>Liliopsida</taxon>
        <taxon>Zingiberales</taxon>
        <taxon>Musaceae</taxon>
        <taxon>Ensete</taxon>
    </lineage>
</organism>
<dbReference type="EMBL" id="AMZH03012330">
    <property type="protein sequence ID" value="RRT51246.1"/>
    <property type="molecule type" value="Genomic_DNA"/>
</dbReference>
<dbReference type="Proteomes" id="UP000287651">
    <property type="component" value="Unassembled WGS sequence"/>
</dbReference>
<evidence type="ECO:0000313" key="1">
    <source>
        <dbReference type="EMBL" id="RRT51246.1"/>
    </source>
</evidence>
<name>A0A426YHU1_ENSVE</name>
<gene>
    <name evidence="1" type="ORF">B296_00051228</name>
</gene>
<evidence type="ECO:0000313" key="2">
    <source>
        <dbReference type="Proteomes" id="UP000287651"/>
    </source>
</evidence>
<dbReference type="AlphaFoldDB" id="A0A426YHU1"/>
<comment type="caution">
    <text evidence="1">The sequence shown here is derived from an EMBL/GenBank/DDBJ whole genome shotgun (WGS) entry which is preliminary data.</text>
</comment>
<accession>A0A426YHU1</accession>
<proteinExistence type="predicted"/>
<reference evidence="1 2" key="1">
    <citation type="journal article" date="2014" name="Agronomy (Basel)">
        <title>A Draft Genome Sequence for Ensete ventricosum, the Drought-Tolerant Tree Against Hunger.</title>
        <authorList>
            <person name="Harrison J."/>
            <person name="Moore K.A."/>
            <person name="Paszkiewicz K."/>
            <person name="Jones T."/>
            <person name="Grant M."/>
            <person name="Ambacheew D."/>
            <person name="Muzemil S."/>
            <person name="Studholme D.J."/>
        </authorList>
    </citation>
    <scope>NUCLEOTIDE SEQUENCE [LARGE SCALE GENOMIC DNA]</scope>
</reference>